<dbReference type="AlphaFoldDB" id="A0A9N9LUH4"/>
<dbReference type="SUPFAM" id="SSF53474">
    <property type="entry name" value="alpha/beta-Hydrolases"/>
    <property type="match status" value="1"/>
</dbReference>
<dbReference type="InterPro" id="IPR029058">
    <property type="entry name" value="AB_hydrolase_fold"/>
</dbReference>
<proteinExistence type="predicted"/>
<feature type="region of interest" description="Disordered" evidence="1">
    <location>
        <begin position="139"/>
        <end position="169"/>
    </location>
</feature>
<dbReference type="OrthoDB" id="294702at2759"/>
<reference evidence="2" key="1">
    <citation type="submission" date="2021-07" db="EMBL/GenBank/DDBJ databases">
        <authorList>
            <person name="Durling M."/>
        </authorList>
    </citation>
    <scope>NUCLEOTIDE SEQUENCE</scope>
</reference>
<dbReference type="PANTHER" id="PTHR43433:SF10">
    <property type="entry name" value="AB HYDROLASE-1 DOMAIN-CONTAINING PROTEIN"/>
    <property type="match status" value="1"/>
</dbReference>
<sequence length="223" mass="25277">MAPKKPLQEWHFAYISPFVITVNHLDCRKNLRTIAPDRPGFGLPTFQPYRRIVDWPADVQKLAQHVQLPEYAVLAVSGGGPYALACAGQLPKRTVSAITIMGMRGLKQAGTEDVPTVSKFITWLATYWPQGLGALIMGASQQQRESQQHRESNEQQELNSEQDDTSEERRNRVLRMTFDRFAHGIRGFVDEAYLLAQDWGINFEHVKYDNILVFHGTKGKQAP</sequence>
<evidence type="ECO:0000313" key="3">
    <source>
        <dbReference type="Proteomes" id="UP000701801"/>
    </source>
</evidence>
<evidence type="ECO:0008006" key="4">
    <source>
        <dbReference type="Google" id="ProtNLM"/>
    </source>
</evidence>
<dbReference type="Proteomes" id="UP000701801">
    <property type="component" value="Unassembled WGS sequence"/>
</dbReference>
<dbReference type="InterPro" id="IPR050471">
    <property type="entry name" value="AB_hydrolase"/>
</dbReference>
<evidence type="ECO:0000256" key="1">
    <source>
        <dbReference type="SAM" id="MobiDB-lite"/>
    </source>
</evidence>
<dbReference type="EMBL" id="CAJVRM010000485">
    <property type="protein sequence ID" value="CAG8981485.1"/>
    <property type="molecule type" value="Genomic_DNA"/>
</dbReference>
<gene>
    <name evidence="2" type="ORF">HYALB_00003056</name>
</gene>
<dbReference type="PANTHER" id="PTHR43433">
    <property type="entry name" value="HYDROLASE, ALPHA/BETA FOLD FAMILY PROTEIN"/>
    <property type="match status" value="1"/>
</dbReference>
<accession>A0A9N9LUH4</accession>
<comment type="caution">
    <text evidence="2">The sequence shown here is derived from an EMBL/GenBank/DDBJ whole genome shotgun (WGS) entry which is preliminary data.</text>
</comment>
<organism evidence="2 3">
    <name type="scientific">Hymenoscyphus albidus</name>
    <dbReference type="NCBI Taxonomy" id="595503"/>
    <lineage>
        <taxon>Eukaryota</taxon>
        <taxon>Fungi</taxon>
        <taxon>Dikarya</taxon>
        <taxon>Ascomycota</taxon>
        <taxon>Pezizomycotina</taxon>
        <taxon>Leotiomycetes</taxon>
        <taxon>Helotiales</taxon>
        <taxon>Helotiaceae</taxon>
        <taxon>Hymenoscyphus</taxon>
    </lineage>
</organism>
<protein>
    <recommendedName>
        <fullName evidence="4">AB hydrolase-1 domain-containing protein</fullName>
    </recommendedName>
</protein>
<evidence type="ECO:0000313" key="2">
    <source>
        <dbReference type="EMBL" id="CAG8981485.1"/>
    </source>
</evidence>
<name>A0A9N9LUH4_9HELO</name>
<keyword evidence="3" id="KW-1185">Reference proteome</keyword>
<dbReference type="Gene3D" id="3.40.50.1820">
    <property type="entry name" value="alpha/beta hydrolase"/>
    <property type="match status" value="1"/>
</dbReference>